<sequence length="95" mass="10868">MSGMESEASCMGKGVQYPCIAYKGLESGPIFPLVQKIAGFLAVFNIYKHFDFVFYNFNLGVKRALQKSLLLLHTFQFSDLHIISFIYAFRVQYLV</sequence>
<gene>
    <name evidence="1" type="ORF">SDC9_165990</name>
</gene>
<organism evidence="1">
    <name type="scientific">bioreactor metagenome</name>
    <dbReference type="NCBI Taxonomy" id="1076179"/>
    <lineage>
        <taxon>unclassified sequences</taxon>
        <taxon>metagenomes</taxon>
        <taxon>ecological metagenomes</taxon>
    </lineage>
</organism>
<comment type="caution">
    <text evidence="1">The sequence shown here is derived from an EMBL/GenBank/DDBJ whole genome shotgun (WGS) entry which is preliminary data.</text>
</comment>
<reference evidence="1" key="1">
    <citation type="submission" date="2019-08" db="EMBL/GenBank/DDBJ databases">
        <authorList>
            <person name="Kucharzyk K."/>
            <person name="Murdoch R.W."/>
            <person name="Higgins S."/>
            <person name="Loffler F."/>
        </authorList>
    </citation>
    <scope>NUCLEOTIDE SEQUENCE</scope>
</reference>
<dbReference type="AlphaFoldDB" id="A0A645FYC4"/>
<protein>
    <submittedName>
        <fullName evidence="1">Uncharacterized protein</fullName>
    </submittedName>
</protein>
<accession>A0A645FYC4</accession>
<evidence type="ECO:0000313" key="1">
    <source>
        <dbReference type="EMBL" id="MPN18629.1"/>
    </source>
</evidence>
<proteinExistence type="predicted"/>
<name>A0A645FYC4_9ZZZZ</name>
<dbReference type="EMBL" id="VSSQ01065999">
    <property type="protein sequence ID" value="MPN18629.1"/>
    <property type="molecule type" value="Genomic_DNA"/>
</dbReference>